<dbReference type="PATRIC" id="fig|1550024.3.peg.247"/>
<dbReference type="EMBL" id="WMZR01000003">
    <property type="protein sequence ID" value="MTS50642.1"/>
    <property type="molecule type" value="Genomic_DNA"/>
</dbReference>
<evidence type="ECO:0000256" key="4">
    <source>
        <dbReference type="ARBA" id="ARBA00004752"/>
    </source>
</evidence>
<comment type="cofactor">
    <cofactor evidence="1 16">
        <name>FAD</name>
        <dbReference type="ChEBI" id="CHEBI:57692"/>
    </cofactor>
</comment>
<evidence type="ECO:0000313" key="20">
    <source>
        <dbReference type="EMBL" id="MTS50642.1"/>
    </source>
</evidence>
<evidence type="ECO:0000313" key="23">
    <source>
        <dbReference type="Proteomes" id="UP000472755"/>
    </source>
</evidence>
<keyword evidence="21" id="KW-1185">Reference proteome</keyword>
<keyword evidence="12 16" id="KW-0560">Oxidoreductase</keyword>
<dbReference type="HAMAP" id="MF_00037">
    <property type="entry name" value="MurB"/>
    <property type="match status" value="1"/>
</dbReference>
<dbReference type="InterPro" id="IPR016169">
    <property type="entry name" value="FAD-bd_PCMH_sub2"/>
</dbReference>
<dbReference type="PANTHER" id="PTHR21071">
    <property type="entry name" value="UDP-N-ACETYLENOLPYRUVOYLGLUCOSAMINE REDUCTASE"/>
    <property type="match status" value="1"/>
</dbReference>
<gene>
    <name evidence="16 19" type="primary">murB</name>
    <name evidence="20" type="ORF">GMD52_03695</name>
    <name evidence="19" type="ORF">GMD59_01285</name>
    <name evidence="18" type="ORF">TQ39_01110</name>
</gene>
<dbReference type="GO" id="GO:0009252">
    <property type="term" value="P:peptidoglycan biosynthetic process"/>
    <property type="evidence" value="ECO:0007669"/>
    <property type="project" value="UniProtKB-UniRule"/>
</dbReference>
<keyword evidence="5 16" id="KW-0963">Cytoplasm</keyword>
<evidence type="ECO:0000256" key="16">
    <source>
        <dbReference type="HAMAP-Rule" id="MF_00037"/>
    </source>
</evidence>
<protein>
    <recommendedName>
        <fullName evidence="16">UDP-N-acetylenolpyruvoylglucosamine reductase</fullName>
        <ecNumber evidence="16">1.3.1.98</ecNumber>
    </recommendedName>
    <alternativeName>
        <fullName evidence="16">UDP-N-acetylmuramate dehydrogenase</fullName>
    </alternativeName>
</protein>
<evidence type="ECO:0000256" key="14">
    <source>
        <dbReference type="ARBA" id="ARBA00023316"/>
    </source>
</evidence>
<dbReference type="PROSITE" id="PS51387">
    <property type="entry name" value="FAD_PCMH"/>
    <property type="match status" value="1"/>
</dbReference>
<dbReference type="AlphaFoldDB" id="A0A0D8J3V2"/>
<comment type="caution">
    <text evidence="18">The sequence shown here is derived from an EMBL/GenBank/DDBJ whole genome shotgun (WGS) entry which is preliminary data.</text>
</comment>
<dbReference type="RefSeq" id="WP_050004247.1">
    <property type="nucleotide sequence ID" value="NZ_CATXDA010000071.1"/>
</dbReference>
<proteinExistence type="inferred from homology"/>
<dbReference type="InterPro" id="IPR016167">
    <property type="entry name" value="FAD-bd_PCMH_sub1"/>
</dbReference>
<dbReference type="NCBIfam" id="NF010480">
    <property type="entry name" value="PRK13905.1"/>
    <property type="match status" value="1"/>
</dbReference>
<evidence type="ECO:0000313" key="22">
    <source>
        <dbReference type="Proteomes" id="UP000449193"/>
    </source>
</evidence>
<feature type="active site" evidence="16">
    <location>
        <position position="176"/>
    </location>
</feature>
<dbReference type="GO" id="GO:0071555">
    <property type="term" value="P:cell wall organization"/>
    <property type="evidence" value="ECO:0007669"/>
    <property type="project" value="UniProtKB-KW"/>
</dbReference>
<dbReference type="GO" id="GO:0008762">
    <property type="term" value="F:UDP-N-acetylmuramate dehydrogenase activity"/>
    <property type="evidence" value="ECO:0007669"/>
    <property type="project" value="UniProtKB-UniRule"/>
</dbReference>
<dbReference type="SUPFAM" id="SSF56176">
    <property type="entry name" value="FAD-binding/transporter-associated domain-like"/>
    <property type="match status" value="1"/>
</dbReference>
<dbReference type="EMBL" id="WMZU01000001">
    <property type="protein sequence ID" value="MTS25915.1"/>
    <property type="molecule type" value="Genomic_DNA"/>
</dbReference>
<dbReference type="GO" id="GO:0005829">
    <property type="term" value="C:cytosol"/>
    <property type="evidence" value="ECO:0007669"/>
    <property type="project" value="TreeGrafter"/>
</dbReference>
<dbReference type="PANTHER" id="PTHR21071:SF4">
    <property type="entry name" value="UDP-N-ACETYLENOLPYRUVOYLGLUCOSAMINE REDUCTASE"/>
    <property type="match status" value="1"/>
</dbReference>
<dbReference type="Gene3D" id="3.30.465.10">
    <property type="match status" value="1"/>
</dbReference>
<dbReference type="Proteomes" id="UP000032483">
    <property type="component" value="Unassembled WGS sequence"/>
</dbReference>
<dbReference type="GeneID" id="42855236"/>
<keyword evidence="11 16" id="KW-0573">Peptidoglycan synthesis</keyword>
<keyword evidence="10 16" id="KW-0133">Cell shape</keyword>
<sequence>MEHLNEIAAAFRQASIPCAAREPLSRHTSFQIGGPAALFCEPQNKRQLARAVAVCRQAGVRYYLLGKGTNILFADEGFDGVVIHIGEVLGNIECNGLSVTAQAGAALSKVCIAAANEGLSGLEFAYGIPGCVGGAVYMNAGAYGGEIKDVLACATFLDETGAERTLQAGELQLGYRTSVFEREPWCILSATFTLREDDTGPIRERMADYARRRMEKQPLDMPSAGSTFKRPEGAYAGALIDQCGLRGYAIGGAQVSQKHCGFIVNTGNATCADVLCLADTVCKIVTDETGFRLEKEVRVVK</sequence>
<evidence type="ECO:0000256" key="15">
    <source>
        <dbReference type="ARBA" id="ARBA00048914"/>
    </source>
</evidence>
<comment type="pathway">
    <text evidence="4 16">Cell wall biogenesis; peptidoglycan biosynthesis.</text>
</comment>
<dbReference type="Pfam" id="PF01565">
    <property type="entry name" value="FAD_binding_4"/>
    <property type="match status" value="1"/>
</dbReference>
<dbReference type="UniPathway" id="UPA00219"/>
<dbReference type="GO" id="GO:0008360">
    <property type="term" value="P:regulation of cell shape"/>
    <property type="evidence" value="ECO:0007669"/>
    <property type="project" value="UniProtKB-KW"/>
</dbReference>
<keyword evidence="7 16" id="KW-0285">Flavoprotein</keyword>
<keyword evidence="9 16" id="KW-0521">NADP</keyword>
<dbReference type="Gene3D" id="3.30.43.10">
    <property type="entry name" value="Uridine Diphospho-n-acetylenolpyruvylglucosamine Reductase, domain 2"/>
    <property type="match status" value="1"/>
</dbReference>
<dbReference type="EMBL" id="JXXK01000001">
    <property type="protein sequence ID" value="KJF41587.1"/>
    <property type="molecule type" value="Genomic_DNA"/>
</dbReference>
<name>A0A0D8J3V2_9FIRM</name>
<organism evidence="18 21">
    <name type="scientific">Ruthenibacterium lactatiformans</name>
    <dbReference type="NCBI Taxonomy" id="1550024"/>
    <lineage>
        <taxon>Bacteria</taxon>
        <taxon>Bacillati</taxon>
        <taxon>Bacillota</taxon>
        <taxon>Clostridia</taxon>
        <taxon>Eubacteriales</taxon>
        <taxon>Oscillospiraceae</taxon>
        <taxon>Ruthenibacterium</taxon>
    </lineage>
</organism>
<dbReference type="GO" id="GO:0051301">
    <property type="term" value="P:cell division"/>
    <property type="evidence" value="ECO:0007669"/>
    <property type="project" value="UniProtKB-KW"/>
</dbReference>
<dbReference type="InterPro" id="IPR036635">
    <property type="entry name" value="MurB_C_sf"/>
</dbReference>
<feature type="active site" description="Proton donor" evidence="16">
    <location>
        <position position="226"/>
    </location>
</feature>
<evidence type="ECO:0000256" key="8">
    <source>
        <dbReference type="ARBA" id="ARBA00022827"/>
    </source>
</evidence>
<keyword evidence="13 16" id="KW-0131">Cell cycle</keyword>
<comment type="subcellular location">
    <subcellularLocation>
        <location evidence="3 16">Cytoplasm</location>
    </subcellularLocation>
</comment>
<evidence type="ECO:0000256" key="13">
    <source>
        <dbReference type="ARBA" id="ARBA00023306"/>
    </source>
</evidence>
<dbReference type="InterPro" id="IPR003170">
    <property type="entry name" value="MurB"/>
</dbReference>
<evidence type="ECO:0000256" key="9">
    <source>
        <dbReference type="ARBA" id="ARBA00022857"/>
    </source>
</evidence>
<dbReference type="InterPro" id="IPR006094">
    <property type="entry name" value="Oxid_FAD_bind_N"/>
</dbReference>
<dbReference type="InterPro" id="IPR016166">
    <property type="entry name" value="FAD-bd_PCMH"/>
</dbReference>
<evidence type="ECO:0000259" key="17">
    <source>
        <dbReference type="PROSITE" id="PS51387"/>
    </source>
</evidence>
<dbReference type="SUPFAM" id="SSF56194">
    <property type="entry name" value="Uridine diphospho-N-Acetylenolpyruvylglucosamine reductase, MurB, C-terminal domain"/>
    <property type="match status" value="1"/>
</dbReference>
<evidence type="ECO:0000256" key="3">
    <source>
        <dbReference type="ARBA" id="ARBA00004496"/>
    </source>
</evidence>
<dbReference type="Proteomes" id="UP000449193">
    <property type="component" value="Unassembled WGS sequence"/>
</dbReference>
<feature type="domain" description="FAD-binding PCMH-type" evidence="17">
    <location>
        <begin position="31"/>
        <end position="197"/>
    </location>
</feature>
<evidence type="ECO:0000256" key="11">
    <source>
        <dbReference type="ARBA" id="ARBA00022984"/>
    </source>
</evidence>
<comment type="catalytic activity">
    <reaction evidence="15 16">
        <text>UDP-N-acetyl-alpha-D-muramate + NADP(+) = UDP-N-acetyl-3-O-(1-carboxyvinyl)-alpha-D-glucosamine + NADPH + H(+)</text>
        <dbReference type="Rhea" id="RHEA:12248"/>
        <dbReference type="ChEBI" id="CHEBI:15378"/>
        <dbReference type="ChEBI" id="CHEBI:57783"/>
        <dbReference type="ChEBI" id="CHEBI:58349"/>
        <dbReference type="ChEBI" id="CHEBI:68483"/>
        <dbReference type="ChEBI" id="CHEBI:70757"/>
        <dbReference type="EC" id="1.3.1.98"/>
    </reaction>
</comment>
<comment type="function">
    <text evidence="2 16">Cell wall formation.</text>
</comment>
<keyword evidence="14 16" id="KW-0961">Cell wall biogenesis/degradation</keyword>
<reference evidence="18" key="1">
    <citation type="submission" date="2015-02" db="EMBL/GenBank/DDBJ databases">
        <title>A novel member of the family Ruminococcaceae isolated from human feces.</title>
        <authorList>
            <person name="Shkoporov A.N."/>
            <person name="Chaplin A.V."/>
            <person name="Motuzova O.V."/>
            <person name="Kafarskaia L.I."/>
            <person name="Khokhlova E.V."/>
            <person name="Efimov B.A."/>
        </authorList>
    </citation>
    <scope>NUCLEOTIDE SEQUENCE [LARGE SCALE GENOMIC DNA]</scope>
    <source>
        <strain evidence="18">585-1</strain>
    </source>
</reference>
<accession>A0A0D8J3V2</accession>
<keyword evidence="6 16" id="KW-0132">Cell division</keyword>
<evidence type="ECO:0000256" key="10">
    <source>
        <dbReference type="ARBA" id="ARBA00022960"/>
    </source>
</evidence>
<feature type="active site" evidence="16">
    <location>
        <position position="296"/>
    </location>
</feature>
<dbReference type="GO" id="GO:0071949">
    <property type="term" value="F:FAD binding"/>
    <property type="evidence" value="ECO:0007669"/>
    <property type="project" value="InterPro"/>
</dbReference>
<evidence type="ECO:0000256" key="2">
    <source>
        <dbReference type="ARBA" id="ARBA00003921"/>
    </source>
</evidence>
<evidence type="ECO:0000313" key="18">
    <source>
        <dbReference type="EMBL" id="KJF41587.1"/>
    </source>
</evidence>
<dbReference type="Pfam" id="PF02873">
    <property type="entry name" value="MurB_C"/>
    <property type="match status" value="1"/>
</dbReference>
<evidence type="ECO:0000313" key="19">
    <source>
        <dbReference type="EMBL" id="MTS25915.1"/>
    </source>
</evidence>
<evidence type="ECO:0000313" key="21">
    <source>
        <dbReference type="Proteomes" id="UP000032483"/>
    </source>
</evidence>
<evidence type="ECO:0000256" key="5">
    <source>
        <dbReference type="ARBA" id="ARBA00022490"/>
    </source>
</evidence>
<reference evidence="22 23" key="2">
    <citation type="journal article" date="2019" name="Nat. Med.">
        <title>A library of human gut bacterial isolates paired with longitudinal multiomics data enables mechanistic microbiome research.</title>
        <authorList>
            <person name="Poyet M."/>
            <person name="Groussin M."/>
            <person name="Gibbons S.M."/>
            <person name="Avila-Pacheco J."/>
            <person name="Jiang X."/>
            <person name="Kearney S.M."/>
            <person name="Perrotta A.R."/>
            <person name="Berdy B."/>
            <person name="Zhao S."/>
            <person name="Lieberman T.D."/>
            <person name="Swanson P.K."/>
            <person name="Smith M."/>
            <person name="Roesemann S."/>
            <person name="Alexander J.E."/>
            <person name="Rich S.A."/>
            <person name="Livny J."/>
            <person name="Vlamakis H."/>
            <person name="Clish C."/>
            <person name="Bullock K."/>
            <person name="Deik A."/>
            <person name="Scott J."/>
            <person name="Pierce K.A."/>
            <person name="Xavier R.J."/>
            <person name="Alm E.J."/>
        </authorList>
    </citation>
    <scope>NUCLEOTIDE SEQUENCE [LARGE SCALE GENOMIC DNA]</scope>
    <source>
        <strain evidence="19 23">BIOML-A4</strain>
        <strain evidence="20 22">BIOML-A7</strain>
    </source>
</reference>
<dbReference type="Gene3D" id="3.90.78.10">
    <property type="entry name" value="UDP-N-acetylenolpyruvoylglucosamine reductase, C-terminal domain"/>
    <property type="match status" value="1"/>
</dbReference>
<evidence type="ECO:0000256" key="7">
    <source>
        <dbReference type="ARBA" id="ARBA00022630"/>
    </source>
</evidence>
<dbReference type="NCBIfam" id="TIGR00179">
    <property type="entry name" value="murB"/>
    <property type="match status" value="1"/>
</dbReference>
<dbReference type="EC" id="1.3.1.98" evidence="16"/>
<evidence type="ECO:0000256" key="1">
    <source>
        <dbReference type="ARBA" id="ARBA00001974"/>
    </source>
</evidence>
<keyword evidence="8 16" id="KW-0274">FAD</keyword>
<evidence type="ECO:0000256" key="6">
    <source>
        <dbReference type="ARBA" id="ARBA00022618"/>
    </source>
</evidence>
<dbReference type="InterPro" id="IPR011601">
    <property type="entry name" value="MurB_C"/>
</dbReference>
<dbReference type="Proteomes" id="UP000472755">
    <property type="component" value="Unassembled WGS sequence"/>
</dbReference>
<dbReference type="InterPro" id="IPR036318">
    <property type="entry name" value="FAD-bd_PCMH-like_sf"/>
</dbReference>
<comment type="similarity">
    <text evidence="16">Belongs to the MurB family.</text>
</comment>
<evidence type="ECO:0000256" key="12">
    <source>
        <dbReference type="ARBA" id="ARBA00023002"/>
    </source>
</evidence>